<evidence type="ECO:0000256" key="1">
    <source>
        <dbReference type="SAM" id="MobiDB-lite"/>
    </source>
</evidence>
<keyword evidence="3" id="KW-1185">Reference proteome</keyword>
<accession>Q393J9</accession>
<dbReference type="KEGG" id="bur:Bcep18194_B2256"/>
<dbReference type="EMBL" id="CP000152">
    <property type="protein sequence ID" value="ABB12367.1"/>
    <property type="molecule type" value="Genomic_DNA"/>
</dbReference>
<feature type="compositionally biased region" description="Polar residues" evidence="1">
    <location>
        <begin position="71"/>
        <end position="80"/>
    </location>
</feature>
<sequence>MFSLIRQGRAAARPMHAARRVFQFRNFPPSAPVPAATLPGQTLVRTGSREAGPLLAKVGVRKVTMHGPSGSAANPVSTGEDTVRGDAAAERGTTAAFRRARSVVA</sequence>
<protein>
    <submittedName>
        <fullName evidence="2">Uncharacterized protein</fullName>
    </submittedName>
</protein>
<feature type="region of interest" description="Disordered" evidence="1">
    <location>
        <begin position="66"/>
        <end position="93"/>
    </location>
</feature>
<dbReference type="AlphaFoldDB" id="Q393J9"/>
<gene>
    <name evidence="2" type="ordered locus">Bcep18194_B2256</name>
</gene>
<dbReference type="PATRIC" id="fig|482957.22.peg.6016"/>
<proteinExistence type="predicted"/>
<dbReference type="Proteomes" id="UP000002705">
    <property type="component" value="Chromosome 2"/>
</dbReference>
<reference evidence="2" key="1">
    <citation type="submission" date="2005-10" db="EMBL/GenBank/DDBJ databases">
        <title>Complete sequence of chromosome 2 of Burkholderia sp. 383.</title>
        <authorList>
            <consortium name="US DOE Joint Genome Institute"/>
            <person name="Copeland A."/>
            <person name="Lucas S."/>
            <person name="Lapidus A."/>
            <person name="Barry K."/>
            <person name="Detter J.C."/>
            <person name="Glavina T."/>
            <person name="Hammon N."/>
            <person name="Israni S."/>
            <person name="Pitluck S."/>
            <person name="Chain P."/>
            <person name="Malfatti S."/>
            <person name="Shin M."/>
            <person name="Vergez L."/>
            <person name="Schmutz J."/>
            <person name="Larimer F."/>
            <person name="Land M."/>
            <person name="Kyrpides N."/>
            <person name="Lykidis A."/>
            <person name="Richardson P."/>
        </authorList>
    </citation>
    <scope>NUCLEOTIDE SEQUENCE [LARGE SCALE GENOMIC DNA]</scope>
    <source>
        <strain evidence="2">383</strain>
    </source>
</reference>
<organism evidence="2 3">
    <name type="scientific">Burkholderia lata (strain ATCC 17760 / DSM 23089 / LMG 22485 / NCIMB 9086 / R18194 / 383)</name>
    <dbReference type="NCBI Taxonomy" id="482957"/>
    <lineage>
        <taxon>Bacteria</taxon>
        <taxon>Pseudomonadati</taxon>
        <taxon>Pseudomonadota</taxon>
        <taxon>Betaproteobacteria</taxon>
        <taxon>Burkholderiales</taxon>
        <taxon>Burkholderiaceae</taxon>
        <taxon>Burkholderia</taxon>
        <taxon>Burkholderia cepacia complex</taxon>
    </lineage>
</organism>
<name>Q393J9_BURL3</name>
<evidence type="ECO:0000313" key="3">
    <source>
        <dbReference type="Proteomes" id="UP000002705"/>
    </source>
</evidence>
<evidence type="ECO:0000313" key="2">
    <source>
        <dbReference type="EMBL" id="ABB12367.1"/>
    </source>
</evidence>
<dbReference type="HOGENOM" id="CLU_2231503_0_0_4"/>